<dbReference type="RefSeq" id="WP_266599745.1">
    <property type="nucleotide sequence ID" value="NZ_JAPHNL010000129.1"/>
</dbReference>
<organism evidence="2 3">
    <name type="scientific">Streptomyces beihaiensis</name>
    <dbReference type="NCBI Taxonomy" id="2984495"/>
    <lineage>
        <taxon>Bacteria</taxon>
        <taxon>Bacillati</taxon>
        <taxon>Actinomycetota</taxon>
        <taxon>Actinomycetes</taxon>
        <taxon>Kitasatosporales</taxon>
        <taxon>Streptomycetaceae</taxon>
        <taxon>Streptomyces</taxon>
    </lineage>
</organism>
<proteinExistence type="predicted"/>
<dbReference type="SUPFAM" id="SSF56281">
    <property type="entry name" value="Metallo-hydrolase/oxidoreductase"/>
    <property type="match status" value="1"/>
</dbReference>
<evidence type="ECO:0000259" key="1">
    <source>
        <dbReference type="Pfam" id="PF12706"/>
    </source>
</evidence>
<evidence type="ECO:0000313" key="2">
    <source>
        <dbReference type="EMBL" id="MCX3060840.1"/>
    </source>
</evidence>
<reference evidence="2" key="1">
    <citation type="submission" date="2022-10" db="EMBL/GenBank/DDBJ databases">
        <title>Streptomyces beihaiensis sp. nov., a chitin degrading actinobacterium, isolated from shrimp pond soil.</title>
        <authorList>
            <person name="Xie J."/>
            <person name="Shen N."/>
        </authorList>
    </citation>
    <scope>NUCLEOTIDE SEQUENCE</scope>
    <source>
        <strain evidence="2">GXMU-J5</strain>
    </source>
</reference>
<name>A0ABT3TVM8_9ACTN</name>
<dbReference type="CDD" id="cd07716">
    <property type="entry name" value="RNaseZ_short-form-like_MBL-fold"/>
    <property type="match status" value="1"/>
</dbReference>
<feature type="domain" description="Metallo-beta-lactamase" evidence="1">
    <location>
        <begin position="33"/>
        <end position="220"/>
    </location>
</feature>
<dbReference type="Pfam" id="PF12706">
    <property type="entry name" value="Lactamase_B_2"/>
    <property type="match status" value="1"/>
</dbReference>
<dbReference type="Gene3D" id="3.60.15.10">
    <property type="entry name" value="Ribonuclease Z/Hydroxyacylglutathione hydrolase-like"/>
    <property type="match status" value="1"/>
</dbReference>
<gene>
    <name evidence="2" type="ORF">OFY01_13930</name>
</gene>
<accession>A0ABT3TVM8</accession>
<keyword evidence="3" id="KW-1185">Reference proteome</keyword>
<dbReference type="InterPro" id="IPR001279">
    <property type="entry name" value="Metallo-B-lactamas"/>
</dbReference>
<protein>
    <submittedName>
        <fullName evidence="2">MBL fold metallo-hydrolase</fullName>
    </submittedName>
</protein>
<comment type="caution">
    <text evidence="2">The sequence shown here is derived from an EMBL/GenBank/DDBJ whole genome shotgun (WGS) entry which is preliminary data.</text>
</comment>
<sequence>MASDLRLTVLGSATPCPAAGNPCSGYLVEGGGTRVWADAGSGTLGALQRYARLDQVDAIWISHLHADHTADLLTASYGLRHADIELAAPIPLYGPPGIADRLAAFLTHGERRSPVEQAFAVHELHDGHQVRVGALELTSREVAHGMPAFALRVNHEGRSLVYSGDSAPCAALTELAAACGTLLCEAACADTADGAGVHHSPEDAGDTATAAGARRLIVTHVGRAVEPVDAVRRAATRFPGPVAYAAPGAVFPVDGHEPGPDASSTSVTHMDPTECGISYLR</sequence>
<dbReference type="PANTHER" id="PTHR46018:SF4">
    <property type="entry name" value="METALLO-HYDROLASE YHFI-RELATED"/>
    <property type="match status" value="1"/>
</dbReference>
<dbReference type="Proteomes" id="UP001163064">
    <property type="component" value="Unassembled WGS sequence"/>
</dbReference>
<evidence type="ECO:0000313" key="3">
    <source>
        <dbReference type="Proteomes" id="UP001163064"/>
    </source>
</evidence>
<dbReference type="InterPro" id="IPR036866">
    <property type="entry name" value="RibonucZ/Hydroxyglut_hydro"/>
</dbReference>
<dbReference type="EMBL" id="JAPHNL010000129">
    <property type="protein sequence ID" value="MCX3060840.1"/>
    <property type="molecule type" value="Genomic_DNA"/>
</dbReference>
<dbReference type="PANTHER" id="PTHR46018">
    <property type="entry name" value="ZINC PHOSPHODIESTERASE ELAC PROTEIN 1"/>
    <property type="match status" value="1"/>
</dbReference>